<accession>A0A0S1SPA5</accession>
<dbReference type="KEGG" id="prf:PeribacterA2_0536"/>
<keyword evidence="2 7" id="KW-1003">Cell membrane</keyword>
<dbReference type="GO" id="GO:0042158">
    <property type="term" value="P:lipoprotein biosynthetic process"/>
    <property type="evidence" value="ECO:0007669"/>
    <property type="project" value="UniProtKB-UniRule"/>
</dbReference>
<gene>
    <name evidence="7" type="primary">lgt</name>
    <name evidence="8" type="ORF">PeribacterD1_0536</name>
</gene>
<comment type="pathway">
    <text evidence="7">Protein modification; lipoprotein biosynthesis (diacylglyceryl transfer).</text>
</comment>
<dbReference type="STRING" id="1735162.PeribacterB2_0535"/>
<reference evidence="8 9" key="2">
    <citation type="journal article" date="2016" name="PeerJ">
        <title>Analysis of five complete genome sequences for members of the class Peribacteria in the recently recognized Peregrinibacteria bacterial phylum.</title>
        <authorList>
            <person name="Anantharaman K."/>
            <person name="Brown C.T."/>
            <person name="Burstein D."/>
            <person name="Castelle C.J."/>
            <person name="Probst A.J."/>
            <person name="Thomas B.C."/>
            <person name="Williams K.H."/>
            <person name="Banfield J.F."/>
        </authorList>
    </citation>
    <scope>NUCLEOTIDE SEQUENCE [LARGE SCALE GENOMIC DNA]</scope>
    <source>
        <strain evidence="8">RIFOXYD1_FULL_PER-ii_59_16</strain>
    </source>
</reference>
<keyword evidence="3 7" id="KW-0808">Transferase</keyword>
<feature type="binding site" evidence="7">
    <location>
        <position position="139"/>
    </location>
    <ligand>
        <name>a 1,2-diacyl-sn-glycero-3-phospho-(1'-sn-glycerol)</name>
        <dbReference type="ChEBI" id="CHEBI:64716"/>
    </ligand>
</feature>
<organism evidence="8 9">
    <name type="scientific">Candidatus Peribacter riflensis</name>
    <dbReference type="NCBI Taxonomy" id="1735162"/>
    <lineage>
        <taxon>Bacteria</taxon>
        <taxon>Candidatus Peregrinibacteriota</taxon>
        <taxon>Candidatus Peribacteria</taxon>
        <taxon>Candidatus Peribacterales</taxon>
        <taxon>Candidatus Peribacteraceae</taxon>
        <taxon>Candidatus Peribacter</taxon>
    </lineage>
</organism>
<feature type="transmembrane region" description="Helical" evidence="7">
    <location>
        <begin position="52"/>
        <end position="76"/>
    </location>
</feature>
<dbReference type="NCBIfam" id="TIGR00544">
    <property type="entry name" value="lgt"/>
    <property type="match status" value="1"/>
</dbReference>
<accession>A0A0S1SRV6</accession>
<accession>A0A0S1SKD0</accession>
<dbReference type="Pfam" id="PF01790">
    <property type="entry name" value="LGT"/>
    <property type="match status" value="1"/>
</dbReference>
<dbReference type="EC" id="2.5.1.145" evidence="7"/>
<name>A0A0S1SPA5_9BACT</name>
<feature type="transmembrane region" description="Helical" evidence="7">
    <location>
        <begin position="171"/>
        <end position="190"/>
    </location>
</feature>
<dbReference type="GO" id="GO:0008961">
    <property type="term" value="F:phosphatidylglycerol-prolipoprotein diacylglyceryl transferase activity"/>
    <property type="evidence" value="ECO:0007669"/>
    <property type="project" value="UniProtKB-UniRule"/>
</dbReference>
<keyword evidence="5 7" id="KW-1133">Transmembrane helix</keyword>
<evidence type="ECO:0000256" key="6">
    <source>
        <dbReference type="ARBA" id="ARBA00023136"/>
    </source>
</evidence>
<accession>A0A0S1SPE8</accession>
<keyword evidence="4 7" id="KW-0812">Transmembrane</keyword>
<dbReference type="PANTHER" id="PTHR30589">
    <property type="entry name" value="PROLIPOPROTEIN DIACYLGLYCERYL TRANSFERASE"/>
    <property type="match status" value="1"/>
</dbReference>
<sequence length="270" mass="29852">MLTFFPSRTVAVALFGFPIHWYGLLYVAAFLLAFLILPRIQKQRGLALSSEAWADLLTAGILGVLIGGRLGFVLFYHPLTYAAHPFEILAVWRGGMSSHGGFIGVGIALWFAARRQHIPLSSLLDLVVIPAAAGLALGRVGNFINLELYGTVTTLPFGMAIPGVEGLRHPVQLYAFLKDLLIAFLCLWHLHRTRMLRPGGTFALFLILYGALRFCVEFVRVPDSPTLVLPWLVLSKGQLYSLPLFLLGVGLWWRWRRGRYSGGSGMGQGF</sequence>
<comment type="subcellular location">
    <subcellularLocation>
        <location evidence="7">Cell membrane</location>
        <topology evidence="7">Multi-pass membrane protein</topology>
    </subcellularLocation>
</comment>
<keyword evidence="6 7" id="KW-0472">Membrane</keyword>
<keyword evidence="8" id="KW-0449">Lipoprotein</keyword>
<dbReference type="PROSITE" id="PS01311">
    <property type="entry name" value="LGT"/>
    <property type="match status" value="1"/>
</dbReference>
<evidence type="ECO:0000256" key="3">
    <source>
        <dbReference type="ARBA" id="ARBA00022679"/>
    </source>
</evidence>
<evidence type="ECO:0000256" key="5">
    <source>
        <dbReference type="ARBA" id="ARBA00022989"/>
    </source>
</evidence>
<dbReference type="UniPathway" id="UPA00664"/>
<accession>A0A0S1SJ45</accession>
<dbReference type="EMBL" id="CP013065">
    <property type="protein sequence ID" value="ALM13222.1"/>
    <property type="molecule type" value="Genomic_DNA"/>
</dbReference>
<evidence type="ECO:0000313" key="8">
    <source>
        <dbReference type="EMBL" id="ALM13222.1"/>
    </source>
</evidence>
<feature type="transmembrane region" description="Helical" evidence="7">
    <location>
        <begin position="202"/>
        <end position="219"/>
    </location>
</feature>
<feature type="transmembrane region" description="Helical" evidence="7">
    <location>
        <begin position="239"/>
        <end position="255"/>
    </location>
</feature>
<evidence type="ECO:0000256" key="1">
    <source>
        <dbReference type="ARBA" id="ARBA00007150"/>
    </source>
</evidence>
<dbReference type="AlphaFoldDB" id="A0A0S1SPA5"/>
<comment type="similarity">
    <text evidence="1 7">Belongs to the Lgt family.</text>
</comment>
<evidence type="ECO:0000313" key="9">
    <source>
        <dbReference type="Proteomes" id="UP000069135"/>
    </source>
</evidence>
<reference evidence="9" key="1">
    <citation type="submission" date="2015-10" db="EMBL/GenBank/DDBJ databases">
        <title>Analysis of five complete genome sequences for members of the class Peribacteria in the recently recognized Peregrinibacteria bacterial phylum.</title>
        <authorList>
            <person name="Anantharaman K."/>
            <person name="Brown C.T."/>
            <person name="Burstein D."/>
            <person name="Castelle C.J."/>
            <person name="Probst A.J."/>
            <person name="Thomas B.C."/>
            <person name="Williams K.H."/>
            <person name="Banfield J.F."/>
        </authorList>
    </citation>
    <scope>NUCLEOTIDE SEQUENCE [LARGE SCALE GENOMIC DNA]</scope>
</reference>
<feature type="transmembrane region" description="Helical" evidence="7">
    <location>
        <begin position="120"/>
        <end position="138"/>
    </location>
</feature>
<protein>
    <recommendedName>
        <fullName evidence="7">Phosphatidylglycerol--prolipoprotein diacylglyceryl transferase</fullName>
        <ecNumber evidence="7">2.5.1.145</ecNumber>
    </recommendedName>
</protein>
<feature type="transmembrane region" description="Helical" evidence="7">
    <location>
        <begin position="20"/>
        <end position="40"/>
    </location>
</feature>
<dbReference type="InterPro" id="IPR001640">
    <property type="entry name" value="Lgt"/>
</dbReference>
<dbReference type="HAMAP" id="MF_01147">
    <property type="entry name" value="Lgt"/>
    <property type="match status" value="1"/>
</dbReference>
<dbReference type="GO" id="GO:0005886">
    <property type="term" value="C:plasma membrane"/>
    <property type="evidence" value="ECO:0007669"/>
    <property type="project" value="UniProtKB-SubCell"/>
</dbReference>
<comment type="catalytic activity">
    <reaction evidence="7">
        <text>L-cysteinyl-[prolipoprotein] + a 1,2-diacyl-sn-glycero-3-phospho-(1'-sn-glycerol) = an S-1,2-diacyl-sn-glyceryl-L-cysteinyl-[prolipoprotein] + sn-glycerol 1-phosphate + H(+)</text>
        <dbReference type="Rhea" id="RHEA:56712"/>
        <dbReference type="Rhea" id="RHEA-COMP:14679"/>
        <dbReference type="Rhea" id="RHEA-COMP:14680"/>
        <dbReference type="ChEBI" id="CHEBI:15378"/>
        <dbReference type="ChEBI" id="CHEBI:29950"/>
        <dbReference type="ChEBI" id="CHEBI:57685"/>
        <dbReference type="ChEBI" id="CHEBI:64716"/>
        <dbReference type="ChEBI" id="CHEBI:140658"/>
        <dbReference type="EC" id="2.5.1.145"/>
    </reaction>
</comment>
<proteinExistence type="inferred from homology"/>
<evidence type="ECO:0000256" key="7">
    <source>
        <dbReference type="HAMAP-Rule" id="MF_01147"/>
    </source>
</evidence>
<feature type="transmembrane region" description="Helical" evidence="7">
    <location>
        <begin position="96"/>
        <end position="113"/>
    </location>
</feature>
<evidence type="ECO:0000256" key="2">
    <source>
        <dbReference type="ARBA" id="ARBA00022475"/>
    </source>
</evidence>
<dbReference type="Proteomes" id="UP000069135">
    <property type="component" value="Chromosome"/>
</dbReference>
<dbReference type="PANTHER" id="PTHR30589:SF0">
    <property type="entry name" value="PHOSPHATIDYLGLYCEROL--PROLIPOPROTEIN DIACYLGLYCERYL TRANSFERASE"/>
    <property type="match status" value="1"/>
</dbReference>
<evidence type="ECO:0000256" key="4">
    <source>
        <dbReference type="ARBA" id="ARBA00022692"/>
    </source>
</evidence>
<comment type="function">
    <text evidence="7">Catalyzes the transfer of the diacylglyceryl group from phosphatidylglycerol to the sulfhydryl group of the N-terminal cysteine of a prolipoprotein, the first step in the formation of mature lipoproteins.</text>
</comment>